<dbReference type="Gene3D" id="1.25.40.10">
    <property type="entry name" value="Tetratricopeptide repeat domain"/>
    <property type="match status" value="2"/>
</dbReference>
<evidence type="ECO:0000256" key="2">
    <source>
        <dbReference type="ARBA" id="ARBA00022490"/>
    </source>
</evidence>
<dbReference type="InterPro" id="IPR011990">
    <property type="entry name" value="TPR-like_helical_dom_sf"/>
</dbReference>
<dbReference type="Proteomes" id="UP001202248">
    <property type="component" value="Unassembled WGS sequence"/>
</dbReference>
<accession>A0ABS9SFG0</accession>
<comment type="caution">
    <text evidence="7">The sequence shown here is derived from an EMBL/GenBank/DDBJ whole genome shotgun (WGS) entry which is preliminary data.</text>
</comment>
<name>A0ABS9SFG0_9BACT</name>
<keyword evidence="6" id="KW-0732">Signal</keyword>
<proteinExistence type="inferred from homology"/>
<keyword evidence="3" id="KW-0677">Repeat</keyword>
<evidence type="ECO:0000313" key="7">
    <source>
        <dbReference type="EMBL" id="MCH5597070.1"/>
    </source>
</evidence>
<evidence type="ECO:0000256" key="5">
    <source>
        <dbReference type="ARBA" id="ARBA00038253"/>
    </source>
</evidence>
<feature type="chain" id="PRO_5045955647" evidence="6">
    <location>
        <begin position="20"/>
        <end position="309"/>
    </location>
</feature>
<reference evidence="7 8" key="1">
    <citation type="submission" date="2022-02" db="EMBL/GenBank/DDBJ databases">
        <authorList>
            <person name="Min J."/>
        </authorList>
    </citation>
    <scope>NUCLEOTIDE SEQUENCE [LARGE SCALE GENOMIC DNA]</scope>
    <source>
        <strain evidence="7 8">GR10-1</strain>
    </source>
</reference>
<protein>
    <submittedName>
        <fullName evidence="7">Tetratricopeptide repeat protein</fullName>
    </submittedName>
</protein>
<organism evidence="7 8">
    <name type="scientific">Niabella ginsengisoli</name>
    <dbReference type="NCBI Taxonomy" id="522298"/>
    <lineage>
        <taxon>Bacteria</taxon>
        <taxon>Pseudomonadati</taxon>
        <taxon>Bacteroidota</taxon>
        <taxon>Chitinophagia</taxon>
        <taxon>Chitinophagales</taxon>
        <taxon>Chitinophagaceae</taxon>
        <taxon>Niabella</taxon>
    </lineage>
</organism>
<evidence type="ECO:0000256" key="1">
    <source>
        <dbReference type="ARBA" id="ARBA00004496"/>
    </source>
</evidence>
<dbReference type="PANTHER" id="PTHR46630:SF1">
    <property type="entry name" value="TETRATRICOPEPTIDE REPEAT PROTEIN 29"/>
    <property type="match status" value="1"/>
</dbReference>
<keyword evidence="8" id="KW-1185">Reference proteome</keyword>
<dbReference type="SUPFAM" id="SSF48452">
    <property type="entry name" value="TPR-like"/>
    <property type="match status" value="2"/>
</dbReference>
<dbReference type="SMART" id="SM00028">
    <property type="entry name" value="TPR"/>
    <property type="match status" value="3"/>
</dbReference>
<dbReference type="PANTHER" id="PTHR46630">
    <property type="entry name" value="TETRATRICOPEPTIDE REPEAT PROTEIN 29"/>
    <property type="match status" value="1"/>
</dbReference>
<keyword evidence="2" id="KW-0963">Cytoplasm</keyword>
<evidence type="ECO:0000256" key="3">
    <source>
        <dbReference type="ARBA" id="ARBA00022737"/>
    </source>
</evidence>
<evidence type="ECO:0000256" key="6">
    <source>
        <dbReference type="SAM" id="SignalP"/>
    </source>
</evidence>
<keyword evidence="4" id="KW-0802">TPR repeat</keyword>
<comment type="similarity">
    <text evidence="5">Belongs to the Rap family.</text>
</comment>
<dbReference type="InterPro" id="IPR051476">
    <property type="entry name" value="Bac_ResReg_Asp_Phosphatase"/>
</dbReference>
<dbReference type="EMBL" id="JAKWBL010000001">
    <property type="protein sequence ID" value="MCH5597070.1"/>
    <property type="molecule type" value="Genomic_DNA"/>
</dbReference>
<dbReference type="RefSeq" id="WP_240826481.1">
    <property type="nucleotide sequence ID" value="NZ_JAKWBL010000001.1"/>
</dbReference>
<dbReference type="InterPro" id="IPR019734">
    <property type="entry name" value="TPR_rpt"/>
</dbReference>
<comment type="subcellular location">
    <subcellularLocation>
        <location evidence="1">Cytoplasm</location>
    </subcellularLocation>
</comment>
<sequence length="309" mass="35781">MNKFLLLLSLLLCSIHLCSQNNYNKGVGYRNRGVYDTALYYFNAALKHQQQLKDSFQPIRVVLERGKTYQLSEKYDLALADFLHALSLGKQLKDNNCIMKSYIYLAEFYRHLGKYTEAQKYLNLAEKLETHSTISYQTKAQFYNRKAAILTEILSDREEIIDLSQKAIEISQKYGYPDIEVSSLNQLGYLFSGDATALNYYKKALAVLKKHQDVRTEVDILINTSRFYQLSGGPYNEGIKYADKGLKLCAGKKWHYASKELHHIKAACYHALGNIKKANEELVYVLEYTEKHLASQYEKNCWMQKPNTR</sequence>
<feature type="signal peptide" evidence="6">
    <location>
        <begin position="1"/>
        <end position="19"/>
    </location>
</feature>
<evidence type="ECO:0000313" key="8">
    <source>
        <dbReference type="Proteomes" id="UP001202248"/>
    </source>
</evidence>
<evidence type="ECO:0000256" key="4">
    <source>
        <dbReference type="ARBA" id="ARBA00022803"/>
    </source>
</evidence>
<gene>
    <name evidence="7" type="ORF">MKP09_03655</name>
</gene>